<keyword evidence="9" id="KW-1185">Reference proteome</keyword>
<dbReference type="GO" id="GO:0005886">
    <property type="term" value="C:plasma membrane"/>
    <property type="evidence" value="ECO:0007669"/>
    <property type="project" value="TreeGrafter"/>
</dbReference>
<dbReference type="eggNOG" id="COG2233">
    <property type="taxonomic scope" value="Bacteria"/>
</dbReference>
<dbReference type="OrthoDB" id="5597247at2"/>
<evidence type="ECO:0000256" key="7">
    <source>
        <dbReference type="SAM" id="Phobius"/>
    </source>
</evidence>
<evidence type="ECO:0000256" key="2">
    <source>
        <dbReference type="ARBA" id="ARBA00008821"/>
    </source>
</evidence>
<feature type="transmembrane region" description="Helical" evidence="7">
    <location>
        <begin position="14"/>
        <end position="38"/>
    </location>
</feature>
<evidence type="ECO:0000256" key="1">
    <source>
        <dbReference type="ARBA" id="ARBA00004141"/>
    </source>
</evidence>
<evidence type="ECO:0000256" key="4">
    <source>
        <dbReference type="ARBA" id="ARBA00022692"/>
    </source>
</evidence>
<dbReference type="RefSeq" id="WP_036652034.1">
    <property type="nucleotide sequence ID" value="NZ_BAVZ01000017.1"/>
</dbReference>
<feature type="transmembrane region" description="Helical" evidence="7">
    <location>
        <begin position="166"/>
        <end position="184"/>
    </location>
</feature>
<evidence type="ECO:0000256" key="6">
    <source>
        <dbReference type="ARBA" id="ARBA00023136"/>
    </source>
</evidence>
<evidence type="ECO:0000256" key="3">
    <source>
        <dbReference type="ARBA" id="ARBA00022448"/>
    </source>
</evidence>
<organism evidence="8 9">
    <name type="scientific">Paenibacillus pini JCM 16418</name>
    <dbReference type="NCBI Taxonomy" id="1236976"/>
    <lineage>
        <taxon>Bacteria</taxon>
        <taxon>Bacillati</taxon>
        <taxon>Bacillota</taxon>
        <taxon>Bacilli</taxon>
        <taxon>Bacillales</taxon>
        <taxon>Paenibacillaceae</taxon>
        <taxon>Paenibacillus</taxon>
    </lineage>
</organism>
<feature type="transmembrane region" description="Helical" evidence="7">
    <location>
        <begin position="102"/>
        <end position="123"/>
    </location>
</feature>
<evidence type="ECO:0000256" key="5">
    <source>
        <dbReference type="ARBA" id="ARBA00022989"/>
    </source>
</evidence>
<feature type="transmembrane region" description="Helical" evidence="7">
    <location>
        <begin position="190"/>
        <end position="209"/>
    </location>
</feature>
<dbReference type="GO" id="GO:0042907">
    <property type="term" value="F:xanthine transmembrane transporter activity"/>
    <property type="evidence" value="ECO:0007669"/>
    <property type="project" value="TreeGrafter"/>
</dbReference>
<dbReference type="Proteomes" id="UP000019364">
    <property type="component" value="Unassembled WGS sequence"/>
</dbReference>
<dbReference type="NCBIfam" id="NF037981">
    <property type="entry name" value="NCS2_1"/>
    <property type="match status" value="1"/>
</dbReference>
<feature type="transmembrane region" description="Helical" evidence="7">
    <location>
        <begin position="129"/>
        <end position="154"/>
    </location>
</feature>
<name>W7YZ98_9BACL</name>
<evidence type="ECO:0000313" key="8">
    <source>
        <dbReference type="EMBL" id="GAF09986.1"/>
    </source>
</evidence>
<dbReference type="PANTHER" id="PTHR42810">
    <property type="entry name" value="PURINE PERMEASE C1399.01C-RELATED"/>
    <property type="match status" value="1"/>
</dbReference>
<dbReference type="STRING" id="1236976.JCM16418_4153"/>
<gene>
    <name evidence="8" type="ORF">JCM16418_4153</name>
</gene>
<sequence>MNLINRYINSSFSILQWFVFLLANAIALPIIIGGIFQLSTAEISTLMQRTFLVVGVSSCLQAWLGHRYPIADGPAGSWVSIFVILGQVAMHQGQRAIAVLQLLEGGMIVAGLLLFVLGMTGLVHRILRIFTPLVTGTFLLILALQLSGVFMKGMIGVQGDGSQPDYITATIALFVFAFITFLSIQGKGWLKSYAVLLGIICGWILYAVFRGLSPLPATRVIVQLPEIFAWGAPRFDLGIILTSILFTFLLIANTIAAISAVQQVAPRSEEYEKKTLNRSVWIGGISHLISSMFSTIGVVPLPASAGFIRLTGQKKVNSFLIASLILAGISLFPSIVNFIALIPGPIANAALLATFVQIIGISFQTMLREELDQRRLTILGIGLLFGMGIMFLPESAFSGIPASLQYVVSNGLLVGTMIVILLEQLWKD</sequence>
<feature type="transmembrane region" description="Helical" evidence="7">
    <location>
        <begin position="237"/>
        <end position="261"/>
    </location>
</feature>
<dbReference type="PANTHER" id="PTHR42810:SF1">
    <property type="entry name" value="PURINE PERMEASE YWDJ-RELATED"/>
    <property type="match status" value="1"/>
</dbReference>
<feature type="transmembrane region" description="Helical" evidence="7">
    <location>
        <begin position="281"/>
        <end position="307"/>
    </location>
</feature>
<comment type="caution">
    <text evidence="8">The sequence shown here is derived from an EMBL/GenBank/DDBJ whole genome shotgun (WGS) entry which is preliminary data.</text>
</comment>
<protein>
    <submittedName>
        <fullName evidence="8">Xanthine permease</fullName>
    </submittedName>
</protein>
<dbReference type="Pfam" id="PF00860">
    <property type="entry name" value="Xan_ur_permease"/>
    <property type="match status" value="1"/>
</dbReference>
<keyword evidence="4 7" id="KW-0812">Transmembrane</keyword>
<accession>W7YZ98</accession>
<evidence type="ECO:0000313" key="9">
    <source>
        <dbReference type="Proteomes" id="UP000019364"/>
    </source>
</evidence>
<dbReference type="EMBL" id="BAVZ01000017">
    <property type="protein sequence ID" value="GAF09986.1"/>
    <property type="molecule type" value="Genomic_DNA"/>
</dbReference>
<dbReference type="InterPro" id="IPR006043">
    <property type="entry name" value="NCS2"/>
</dbReference>
<feature type="transmembrane region" description="Helical" evidence="7">
    <location>
        <begin position="404"/>
        <end position="422"/>
    </location>
</feature>
<reference evidence="8 9" key="1">
    <citation type="journal article" date="2014" name="Genome Announc.">
        <title>Draft Genome Sequence of Paenibacillus pini JCM 16418T, Isolated from the Rhizosphere of Pine Tree.</title>
        <authorList>
            <person name="Yuki M."/>
            <person name="Oshima K."/>
            <person name="Suda W."/>
            <person name="Oshida Y."/>
            <person name="Kitamura K."/>
            <person name="Iida Y."/>
            <person name="Hattori M."/>
            <person name="Ohkuma M."/>
        </authorList>
    </citation>
    <scope>NUCLEOTIDE SEQUENCE [LARGE SCALE GENOMIC DNA]</scope>
    <source>
        <strain evidence="8 9">JCM 16418</strain>
    </source>
</reference>
<keyword evidence="3" id="KW-0813">Transport</keyword>
<keyword evidence="5 7" id="KW-1133">Transmembrane helix</keyword>
<comment type="similarity">
    <text evidence="2">Belongs to the nucleobase:cation symporter-2 (NCS2) (TC 2.A.40) family.</text>
</comment>
<comment type="subcellular location">
    <subcellularLocation>
        <location evidence="1">Membrane</location>
        <topology evidence="1">Multi-pass membrane protein</topology>
    </subcellularLocation>
</comment>
<dbReference type="AlphaFoldDB" id="W7YZ98"/>
<feature type="transmembrane region" description="Helical" evidence="7">
    <location>
        <begin position="319"/>
        <end position="340"/>
    </location>
</feature>
<keyword evidence="6 7" id="KW-0472">Membrane</keyword>
<feature type="transmembrane region" description="Helical" evidence="7">
    <location>
        <begin position="346"/>
        <end position="363"/>
    </location>
</feature>
<proteinExistence type="inferred from homology"/>
<feature type="transmembrane region" description="Helical" evidence="7">
    <location>
        <begin position="375"/>
        <end position="392"/>
    </location>
</feature>